<dbReference type="Proteomes" id="UP000562984">
    <property type="component" value="Unassembled WGS sequence"/>
</dbReference>
<dbReference type="PANTHER" id="PTHR33164:SF57">
    <property type="entry name" value="MARR-FAMILY TRANSCRIPTIONAL REGULATOR"/>
    <property type="match status" value="1"/>
</dbReference>
<evidence type="ECO:0000256" key="1">
    <source>
        <dbReference type="ARBA" id="ARBA00023015"/>
    </source>
</evidence>
<dbReference type="GO" id="GO:0003700">
    <property type="term" value="F:DNA-binding transcription factor activity"/>
    <property type="evidence" value="ECO:0007669"/>
    <property type="project" value="InterPro"/>
</dbReference>
<dbReference type="Pfam" id="PF01047">
    <property type="entry name" value="MarR"/>
    <property type="match status" value="1"/>
</dbReference>
<keyword evidence="1" id="KW-0805">Transcription regulation</keyword>
<proteinExistence type="predicted"/>
<keyword evidence="7" id="KW-1185">Reference proteome</keyword>
<dbReference type="InterPro" id="IPR036388">
    <property type="entry name" value="WH-like_DNA-bd_sf"/>
</dbReference>
<dbReference type="InterPro" id="IPR023187">
    <property type="entry name" value="Tscrpt_reg_MarR-type_CS"/>
</dbReference>
<reference evidence="6 7" key="1">
    <citation type="submission" date="2020-05" db="EMBL/GenBank/DDBJ databases">
        <title>Nakamurella sp. DB0629 isolated from air conditioner.</title>
        <authorList>
            <person name="Kim D.H."/>
            <person name="Kim D.-U."/>
        </authorList>
    </citation>
    <scope>NUCLEOTIDE SEQUENCE [LARGE SCALE GENOMIC DNA]</scope>
    <source>
        <strain evidence="6 7">DB0629</strain>
    </source>
</reference>
<dbReference type="InterPro" id="IPR036390">
    <property type="entry name" value="WH_DNA-bd_sf"/>
</dbReference>
<evidence type="ECO:0000256" key="2">
    <source>
        <dbReference type="ARBA" id="ARBA00023125"/>
    </source>
</evidence>
<evidence type="ECO:0000313" key="7">
    <source>
        <dbReference type="Proteomes" id="UP000562984"/>
    </source>
</evidence>
<dbReference type="InterPro" id="IPR039422">
    <property type="entry name" value="MarR/SlyA-like"/>
</dbReference>
<feature type="region of interest" description="Disordered" evidence="4">
    <location>
        <begin position="135"/>
        <end position="168"/>
    </location>
</feature>
<keyword evidence="2" id="KW-0238">DNA-binding</keyword>
<evidence type="ECO:0000256" key="3">
    <source>
        <dbReference type="ARBA" id="ARBA00023163"/>
    </source>
</evidence>
<sequence>MTRLMRQYGAIRNRITATGRVSAAPTFLLFKFADGQRRRAADLAEELCADPSTVSRQVAQLVKEGFLERQADPDDGRASLLVLTDLGRQRRDALRRDSIALFAGVTAAWSDHDRRTLAELLHRYVEDMESQRESITEAVLASHTGEPDPAAAARRAPDRQRTNTERTT</sequence>
<feature type="compositionally biased region" description="Basic and acidic residues" evidence="4">
    <location>
        <begin position="155"/>
        <end position="168"/>
    </location>
</feature>
<organism evidence="6 7">
    <name type="scientific">Nakamurella aerolata</name>
    <dbReference type="NCBI Taxonomy" id="1656892"/>
    <lineage>
        <taxon>Bacteria</taxon>
        <taxon>Bacillati</taxon>
        <taxon>Actinomycetota</taxon>
        <taxon>Actinomycetes</taxon>
        <taxon>Nakamurellales</taxon>
        <taxon>Nakamurellaceae</taxon>
        <taxon>Nakamurella</taxon>
    </lineage>
</organism>
<keyword evidence="3" id="KW-0804">Transcription</keyword>
<dbReference type="SMART" id="SM00347">
    <property type="entry name" value="HTH_MARR"/>
    <property type="match status" value="1"/>
</dbReference>
<dbReference type="PROSITE" id="PS01117">
    <property type="entry name" value="HTH_MARR_1"/>
    <property type="match status" value="1"/>
</dbReference>
<dbReference type="PANTHER" id="PTHR33164">
    <property type="entry name" value="TRANSCRIPTIONAL REGULATOR, MARR FAMILY"/>
    <property type="match status" value="1"/>
</dbReference>
<dbReference type="AlphaFoldDB" id="A0A849A766"/>
<dbReference type="Gene3D" id="1.10.10.10">
    <property type="entry name" value="Winged helix-like DNA-binding domain superfamily/Winged helix DNA-binding domain"/>
    <property type="match status" value="1"/>
</dbReference>
<evidence type="ECO:0000256" key="4">
    <source>
        <dbReference type="SAM" id="MobiDB-lite"/>
    </source>
</evidence>
<comment type="caution">
    <text evidence="6">The sequence shown here is derived from an EMBL/GenBank/DDBJ whole genome shotgun (WGS) entry which is preliminary data.</text>
</comment>
<evidence type="ECO:0000259" key="5">
    <source>
        <dbReference type="PROSITE" id="PS50995"/>
    </source>
</evidence>
<gene>
    <name evidence="6" type="ORF">HKD39_04300</name>
</gene>
<evidence type="ECO:0000313" key="6">
    <source>
        <dbReference type="EMBL" id="NNG34948.1"/>
    </source>
</evidence>
<dbReference type="EMBL" id="JABEND010000002">
    <property type="protein sequence ID" value="NNG34948.1"/>
    <property type="molecule type" value="Genomic_DNA"/>
</dbReference>
<protein>
    <submittedName>
        <fullName evidence="6">MarR family transcriptional regulator</fullName>
    </submittedName>
</protein>
<dbReference type="GO" id="GO:0006950">
    <property type="term" value="P:response to stress"/>
    <property type="evidence" value="ECO:0007669"/>
    <property type="project" value="TreeGrafter"/>
</dbReference>
<accession>A0A849A766</accession>
<dbReference type="SUPFAM" id="SSF46785">
    <property type="entry name" value="Winged helix' DNA-binding domain"/>
    <property type="match status" value="1"/>
</dbReference>
<dbReference type="GO" id="GO:0003677">
    <property type="term" value="F:DNA binding"/>
    <property type="evidence" value="ECO:0007669"/>
    <property type="project" value="UniProtKB-KW"/>
</dbReference>
<dbReference type="InterPro" id="IPR000835">
    <property type="entry name" value="HTH_MarR-typ"/>
</dbReference>
<name>A0A849A766_9ACTN</name>
<feature type="domain" description="HTH marR-type" evidence="5">
    <location>
        <begin position="1"/>
        <end position="126"/>
    </location>
</feature>
<dbReference type="PROSITE" id="PS50995">
    <property type="entry name" value="HTH_MARR_2"/>
    <property type="match status" value="1"/>
</dbReference>